<name>A0A6L5GAJ3_9ACTN</name>
<proteinExistence type="predicted"/>
<dbReference type="SUPFAM" id="SSF48452">
    <property type="entry name" value="TPR-like"/>
    <property type="match status" value="3"/>
</dbReference>
<keyword evidence="2" id="KW-1185">Reference proteome</keyword>
<dbReference type="InterPro" id="IPR011990">
    <property type="entry name" value="TPR-like_helical_dom_sf"/>
</dbReference>
<dbReference type="Pfam" id="PF13374">
    <property type="entry name" value="TPR_10"/>
    <property type="match status" value="1"/>
</dbReference>
<comment type="caution">
    <text evidence="1">The sequence shown here is derived from an EMBL/GenBank/DDBJ whole genome shotgun (WGS) entry which is preliminary data.</text>
</comment>
<dbReference type="SMART" id="SM00028">
    <property type="entry name" value="TPR"/>
    <property type="match status" value="6"/>
</dbReference>
<dbReference type="PANTHER" id="PTHR47691">
    <property type="entry name" value="REGULATOR-RELATED"/>
    <property type="match status" value="1"/>
</dbReference>
<dbReference type="AlphaFoldDB" id="A0A6L5GAJ3"/>
<gene>
    <name evidence="1" type="ORF">GFD30_14175</name>
</gene>
<accession>A0A6L5GAJ3</accession>
<dbReference type="InterPro" id="IPR019734">
    <property type="entry name" value="TPR_rpt"/>
</dbReference>
<dbReference type="Pfam" id="PF07721">
    <property type="entry name" value="TPR_4"/>
    <property type="match status" value="1"/>
</dbReference>
<dbReference type="EMBL" id="WIAO01000016">
    <property type="protein sequence ID" value="MQM26707.1"/>
    <property type="molecule type" value="Genomic_DNA"/>
</dbReference>
<organism evidence="1 2">
    <name type="scientific">Glycomyces albidus</name>
    <dbReference type="NCBI Taxonomy" id="2656774"/>
    <lineage>
        <taxon>Bacteria</taxon>
        <taxon>Bacillati</taxon>
        <taxon>Actinomycetota</taxon>
        <taxon>Actinomycetes</taxon>
        <taxon>Glycomycetales</taxon>
        <taxon>Glycomycetaceae</taxon>
        <taxon>Glycomyces</taxon>
    </lineage>
</organism>
<evidence type="ECO:0000313" key="2">
    <source>
        <dbReference type="Proteomes" id="UP000477750"/>
    </source>
</evidence>
<dbReference type="Gene3D" id="1.25.40.10">
    <property type="entry name" value="Tetratricopeptide repeat domain"/>
    <property type="match status" value="2"/>
</dbReference>
<dbReference type="InterPro" id="IPR011717">
    <property type="entry name" value="TPR-4"/>
</dbReference>
<dbReference type="Proteomes" id="UP000477750">
    <property type="component" value="Unassembled WGS sequence"/>
</dbReference>
<dbReference type="PANTHER" id="PTHR47691:SF3">
    <property type="entry name" value="HTH-TYPE TRANSCRIPTIONAL REGULATOR RV0890C-RELATED"/>
    <property type="match status" value="1"/>
</dbReference>
<evidence type="ECO:0000313" key="1">
    <source>
        <dbReference type="EMBL" id="MQM26707.1"/>
    </source>
</evidence>
<sequence length="536" mass="57679">MNEHFLGLWGKETSGPRWAAARELNNNAAKLALQGRNREAKPMLEAAAAMTHVDDVDAAGLDCRARVLGNLAAIAEGRGEPGEALHLAEQALAACLAAEAEAGDRYGTVAVRASLLINRSQTLQLLGRLEAALADLDAAQAITGEDSDDETYLQVTISNSRSVVLINLERWDEAEAVVRRTLELAAARDPRLTGHPHTNLAMILQSRNELDAAMAHLRLAEQIHTAAGDAPFAALAIANQGRVALRSGDITEGQRLLAAAEQALNAAEQPLRAAELRCTRAQAAFEAGDPELARELIGPAITALREAGHAVMLAEALAVQGGLLAADGEFDAAEDAYIEAWRVYEAAGALYHLTRIDQLRAFAFERRAERTADPEEQYRFVKFAFDLALPAALFTDAVRHGFTPGRAREQWAATVAVPAMAHALTLATVLGDGSLISEILEHMSATVSLHAPAAVDYNPFAEPPAPPPVPSEGELLSFTASALVTGTSGDFPATRFALPPRLRVNPWRESRLEPWIQETERRYGLPIRSDEVIDTW</sequence>
<reference evidence="1 2" key="1">
    <citation type="submission" date="2019-10" db="EMBL/GenBank/DDBJ databases">
        <title>Glycomyces albidus sp. nov., a novel actinomycete isolated from rhizosphere soil of wheat (Triticum aestivum L.).</title>
        <authorList>
            <person name="Qian L."/>
        </authorList>
    </citation>
    <scope>NUCLEOTIDE SEQUENCE [LARGE SCALE GENOMIC DNA]</scope>
    <source>
        <strain evidence="1 2">NEAU-7082</strain>
    </source>
</reference>
<dbReference type="RefSeq" id="WP_153025868.1">
    <property type="nucleotide sequence ID" value="NZ_WIAO01000016.1"/>
</dbReference>
<dbReference type="GO" id="GO:0042802">
    <property type="term" value="F:identical protein binding"/>
    <property type="evidence" value="ECO:0007669"/>
    <property type="project" value="InterPro"/>
</dbReference>
<protein>
    <submittedName>
        <fullName evidence="1">Tetratricopeptide repeat protein</fullName>
    </submittedName>
</protein>